<sequence>MIHIDGYDKLKPYGFSIHGAIDGFSRRILWLKVMPSNKNPRVIGNLFVKFLQEIGRVPRMVRCDAGTENVLVRDIQITLRSFHNDTYRFGGSDCWFDMPCDVSVLEDISQDYMEEIPDRGCMEKFLRVIEISTGVNRNQCPSATSPAEAKEMCLD</sequence>
<feature type="domain" description="Integrase core" evidence="1">
    <location>
        <begin position="2"/>
        <end position="77"/>
    </location>
</feature>
<dbReference type="PANTHER" id="PTHR46177">
    <property type="entry name" value="INTEGRASE CATALYTIC DOMAIN-CONTAINING PROTEIN"/>
    <property type="match status" value="1"/>
</dbReference>
<proteinExistence type="predicted"/>
<evidence type="ECO:0000313" key="2">
    <source>
        <dbReference type="EMBL" id="CAC5369292.1"/>
    </source>
</evidence>
<dbReference type="EMBL" id="CACVKT020001583">
    <property type="protein sequence ID" value="CAC5369292.1"/>
    <property type="molecule type" value="Genomic_DNA"/>
</dbReference>
<dbReference type="OrthoDB" id="9998685at2759"/>
<dbReference type="Proteomes" id="UP000507470">
    <property type="component" value="Unassembled WGS sequence"/>
</dbReference>
<evidence type="ECO:0000259" key="1">
    <source>
        <dbReference type="Pfam" id="PF24764"/>
    </source>
</evidence>
<organism evidence="2 3">
    <name type="scientific">Mytilus coruscus</name>
    <name type="common">Sea mussel</name>
    <dbReference type="NCBI Taxonomy" id="42192"/>
    <lineage>
        <taxon>Eukaryota</taxon>
        <taxon>Metazoa</taxon>
        <taxon>Spiralia</taxon>
        <taxon>Lophotrochozoa</taxon>
        <taxon>Mollusca</taxon>
        <taxon>Bivalvia</taxon>
        <taxon>Autobranchia</taxon>
        <taxon>Pteriomorphia</taxon>
        <taxon>Mytilida</taxon>
        <taxon>Mytiloidea</taxon>
        <taxon>Mytilidae</taxon>
        <taxon>Mytilinae</taxon>
        <taxon>Mytilus</taxon>
    </lineage>
</organism>
<evidence type="ECO:0000313" key="3">
    <source>
        <dbReference type="Proteomes" id="UP000507470"/>
    </source>
</evidence>
<dbReference type="AlphaFoldDB" id="A0A6J8AJW1"/>
<keyword evidence="3" id="KW-1185">Reference proteome</keyword>
<dbReference type="Pfam" id="PF24764">
    <property type="entry name" value="rva_4"/>
    <property type="match status" value="1"/>
</dbReference>
<gene>
    <name evidence="2" type="ORF">MCOR_8527</name>
</gene>
<protein>
    <recommendedName>
        <fullName evidence="1">Integrase core domain-containing protein</fullName>
    </recommendedName>
</protein>
<dbReference type="InterPro" id="IPR058913">
    <property type="entry name" value="Integrase_dom_put"/>
</dbReference>
<dbReference type="PANTHER" id="PTHR46177:SF1">
    <property type="entry name" value="INTEGRASE CATALYTIC DOMAIN-CONTAINING PROTEIN"/>
    <property type="match status" value="1"/>
</dbReference>
<accession>A0A6J8AJW1</accession>
<name>A0A6J8AJW1_MYTCO</name>
<reference evidence="2 3" key="1">
    <citation type="submission" date="2020-06" db="EMBL/GenBank/DDBJ databases">
        <authorList>
            <person name="Li R."/>
            <person name="Bekaert M."/>
        </authorList>
    </citation>
    <scope>NUCLEOTIDE SEQUENCE [LARGE SCALE GENOMIC DNA]</scope>
    <source>
        <strain evidence="3">wild</strain>
    </source>
</reference>